<dbReference type="InterPro" id="IPR027417">
    <property type="entry name" value="P-loop_NTPase"/>
</dbReference>
<keyword evidence="3" id="KW-0378">Hydrolase</keyword>
<evidence type="ECO:0000256" key="5">
    <source>
        <dbReference type="ARBA" id="ARBA00022840"/>
    </source>
</evidence>
<dbReference type="Gene3D" id="3.40.50.300">
    <property type="entry name" value="P-loop containing nucleotide triphosphate hydrolases"/>
    <property type="match status" value="2"/>
</dbReference>
<dbReference type="InterPro" id="IPR041679">
    <property type="entry name" value="DNA2/NAM7-like_C"/>
</dbReference>
<keyword evidence="4" id="KW-0347">Helicase</keyword>
<accession>A0A5B8Y9U4</accession>
<dbReference type="Pfam" id="PF13087">
    <property type="entry name" value="AAA_12"/>
    <property type="match status" value="1"/>
</dbReference>
<dbReference type="Gene3D" id="1.10.510.10">
    <property type="entry name" value="Transferase(Phosphotransferase) domain 1"/>
    <property type="match status" value="1"/>
</dbReference>
<evidence type="ECO:0000259" key="7">
    <source>
        <dbReference type="Pfam" id="PF13086"/>
    </source>
</evidence>
<evidence type="ECO:0000313" key="9">
    <source>
        <dbReference type="EMBL" id="QDG53169.1"/>
    </source>
</evidence>
<dbReference type="NCBIfam" id="NF040671">
    <property type="entry name" value="PLuB_AAA"/>
    <property type="match status" value="1"/>
</dbReference>
<dbReference type="Pfam" id="PF12705">
    <property type="entry name" value="PDDEXK_1"/>
    <property type="match status" value="1"/>
</dbReference>
<organism evidence="9 10">
    <name type="scientific">Persicimonas caeni</name>
    <dbReference type="NCBI Taxonomy" id="2292766"/>
    <lineage>
        <taxon>Bacteria</taxon>
        <taxon>Deltaproteobacteria</taxon>
        <taxon>Bradymonadales</taxon>
        <taxon>Bradymonadaceae</taxon>
        <taxon>Persicimonas</taxon>
    </lineage>
</organism>
<dbReference type="InterPro" id="IPR047187">
    <property type="entry name" value="SF1_C_Upf1"/>
</dbReference>
<keyword evidence="2" id="KW-0547">Nucleotide-binding</keyword>
<dbReference type="PANTHER" id="PTHR43788:SF8">
    <property type="entry name" value="DNA-BINDING PROTEIN SMUBP-2"/>
    <property type="match status" value="1"/>
</dbReference>
<dbReference type="Proteomes" id="UP000315995">
    <property type="component" value="Chromosome"/>
</dbReference>
<dbReference type="CDD" id="cd18808">
    <property type="entry name" value="SF1_C_Upf1"/>
    <property type="match status" value="1"/>
</dbReference>
<dbReference type="InterPro" id="IPR011009">
    <property type="entry name" value="Kinase-like_dom_sf"/>
</dbReference>
<dbReference type="AlphaFoldDB" id="A0A4Y6PYD2"/>
<dbReference type="PANTHER" id="PTHR43788">
    <property type="entry name" value="DNA2/NAM7 HELICASE FAMILY MEMBER"/>
    <property type="match status" value="1"/>
</dbReference>
<reference evidence="9 10" key="1">
    <citation type="submission" date="2019-06" db="EMBL/GenBank/DDBJ databases">
        <title>Persicimonas caeni gen. nov., sp. nov., a predatory bacterium isolated from solar saltern.</title>
        <authorList>
            <person name="Wang S."/>
        </authorList>
    </citation>
    <scope>NUCLEOTIDE SEQUENCE [LARGE SCALE GENOMIC DNA]</scope>
    <source>
        <strain evidence="9 10">YN101</strain>
    </source>
</reference>
<dbReference type="RefSeq" id="WP_141199630.1">
    <property type="nucleotide sequence ID" value="NZ_CP041186.1"/>
</dbReference>
<dbReference type="SUPFAM" id="SSF52540">
    <property type="entry name" value="P-loop containing nucleoside triphosphate hydrolases"/>
    <property type="match status" value="1"/>
</dbReference>
<accession>A0A4Y6PYD2</accession>
<sequence length="1266" mass="140946">MFSTFSPPENLADQDALYTAPTGPVWELEAGAILEADNALDSTQAYLVRRLPNARSMLTVGPILEQVTRFDHPRLWGPSYWTRGEEGLWVATPKPRGVLLDESDFARPSWSEALELWRPLAEAVTRLHRRGLVHGQLVPWALWMDEASGKLTAIEAGCWIGEDFSPVGDSQNVWLAAEMRGPLDERDPSPATDIYGLARLLVRLALPAEQAAMPRPNFTGIPAFAIPALEAALADEPAKRPARVAELLAAMAPKSFHEAPSVEISHENTVSDTMSVLHARVSGIERLEHPKFGQGIKFYLNMYADKSLGDEQLGAFFYEKQAPEVFDSVKWVWDGCELNLLDARVITNSAGERFLTSQDKTLPVLEPHMPMSVSDVLKAEGCPSRFLVDQRDRGGSSRPLVFGNLVHGLLDDLVEPDPPGFEDAFEDRVRELRLDMLAAGLRDTDLPRLRKDARQHFDNIRRFTAPRTNDSPETDRVGWSGRNVEVTRYSTRYGIEGRVDLVAEDAREGLQIVELKSGKSWDGHMSQVRFYKFLWDGLAEERGLTITGHLLYSKQGRMQAAPMEDTERERRILRARNELIACLRSFVDPDYEYDVPFFMQHPRACRSNSCNFRRDRCQAQTAILGLSDEASPWDAITREPWLGSDPELVARAWTWHEHFSRLIEMERWAATAELGKVLHSGRLHERKENYAAVDNMRRVRVGSESGYVVFSGEHGQIFSPGDYLIAHRGDFHTSHILRGRVVAVDGDQITIASRGAGIANELPEDGWILDDLPARLGFRQAHHALYRTLAKGSPDKIEVLFRPDGERAKELMKAVDNGYTLGEAAASLNPSQKAAVRQALWAPGGALIQGPPGTGKTTVIAHAVRELVARGKRVLVSAFTNTAVDTILTKLLDVGCDDFVRVGHSTRSPDLTRRLEASGRHPLDYFTADYAAQTASLDLLAEDLLGKSVIASTAHRCAKSAEMEFLQRELGDTPFDVAIVDEAGQITEPMTLASVSLGERFVLVGDHRQLPPIVENEQTHTNFLDDRGRVELEEMGCAGLDRSLFERLIEKLPYVMLDEQYRMHADIMEFSNGAFYDEKLRAHESVAGHMLSVDPGALESGALAKTTGELLAPAHPLVFADVAHEGQSPHNQARHNKLEAEAVVDTVAALLESSDEPASIGVVSPFRAQVYWIRQLLADRLGKRAGGVDVDTVERFQGSERDSILVSLVKTERAGDFLADERRLNVTLTRARKKLIVFGSRACLELNPLYRRLIEQPQTHVVTWKG</sequence>
<dbReference type="GO" id="GO:0043139">
    <property type="term" value="F:5'-3' DNA helicase activity"/>
    <property type="evidence" value="ECO:0007669"/>
    <property type="project" value="TreeGrafter"/>
</dbReference>
<evidence type="ECO:0000259" key="6">
    <source>
        <dbReference type="Pfam" id="PF12705"/>
    </source>
</evidence>
<protein>
    <submittedName>
        <fullName evidence="9">DUF2075 domain-containing protein</fullName>
    </submittedName>
</protein>
<evidence type="ECO:0000256" key="3">
    <source>
        <dbReference type="ARBA" id="ARBA00022801"/>
    </source>
</evidence>
<dbReference type="OrthoDB" id="9757917at2"/>
<evidence type="ECO:0000313" key="10">
    <source>
        <dbReference type="Proteomes" id="UP000315995"/>
    </source>
</evidence>
<dbReference type="SUPFAM" id="SSF56112">
    <property type="entry name" value="Protein kinase-like (PK-like)"/>
    <property type="match status" value="1"/>
</dbReference>
<dbReference type="InterPro" id="IPR038726">
    <property type="entry name" value="PDDEXK_AddAB-type"/>
</dbReference>
<dbReference type="EMBL" id="CP041186">
    <property type="protein sequence ID" value="QDG53169.1"/>
    <property type="molecule type" value="Genomic_DNA"/>
</dbReference>
<evidence type="ECO:0000256" key="4">
    <source>
        <dbReference type="ARBA" id="ARBA00022806"/>
    </source>
</evidence>
<keyword evidence="5" id="KW-0067">ATP-binding</keyword>
<dbReference type="GO" id="GO:0005524">
    <property type="term" value="F:ATP binding"/>
    <property type="evidence" value="ECO:0007669"/>
    <property type="project" value="UniProtKB-KW"/>
</dbReference>
<dbReference type="Pfam" id="PF13086">
    <property type="entry name" value="AAA_11"/>
    <property type="match status" value="2"/>
</dbReference>
<feature type="domain" description="PD-(D/E)XK endonuclease-like" evidence="6">
    <location>
        <begin position="371"/>
        <end position="613"/>
    </location>
</feature>
<evidence type="ECO:0000259" key="8">
    <source>
        <dbReference type="Pfam" id="PF13087"/>
    </source>
</evidence>
<feature type="domain" description="DNA2/NAM7 helicase helicase" evidence="7">
    <location>
        <begin position="828"/>
        <end position="913"/>
    </location>
</feature>
<name>A0A4Y6PYD2_PERCE</name>
<dbReference type="InterPro" id="IPR050534">
    <property type="entry name" value="Coronavir_polyprotein_1ab"/>
</dbReference>
<keyword evidence="10" id="KW-1185">Reference proteome</keyword>
<dbReference type="InterPro" id="IPR011604">
    <property type="entry name" value="PDDEXK-like_dom_sf"/>
</dbReference>
<comment type="similarity">
    <text evidence="1">Belongs to the DNA2/NAM7 helicase family.</text>
</comment>
<feature type="domain" description="DNA2/NAM7 helicase-like C-terminal" evidence="8">
    <location>
        <begin position="1040"/>
        <end position="1241"/>
    </location>
</feature>
<gene>
    <name evidence="9" type="ORF">FIV42_21205</name>
</gene>
<dbReference type="GO" id="GO:0016787">
    <property type="term" value="F:hydrolase activity"/>
    <property type="evidence" value="ECO:0007669"/>
    <property type="project" value="UniProtKB-KW"/>
</dbReference>
<proteinExistence type="inferred from homology"/>
<evidence type="ECO:0000256" key="1">
    <source>
        <dbReference type="ARBA" id="ARBA00007913"/>
    </source>
</evidence>
<evidence type="ECO:0000256" key="2">
    <source>
        <dbReference type="ARBA" id="ARBA00022741"/>
    </source>
</evidence>
<dbReference type="InterPro" id="IPR041677">
    <property type="entry name" value="DNA2/NAM7_AAA_11"/>
</dbReference>
<dbReference type="Gene3D" id="3.90.320.10">
    <property type="match status" value="1"/>
</dbReference>
<feature type="domain" description="DNA2/NAM7 helicase helicase" evidence="7">
    <location>
        <begin position="945"/>
        <end position="1014"/>
    </location>
</feature>